<comment type="similarity">
    <text evidence="5">In the N-terminal section; belongs to the DHBP synthase family.</text>
</comment>
<protein>
    <recommendedName>
        <fullName evidence="11 12">3,4-dihydroxy-2-butanone 4-phosphate synthase</fullName>
        <shortName evidence="11 12">DHBP synthase</shortName>
        <ecNumber evidence="11 12">4.1.99.12</ecNumber>
    </recommendedName>
</protein>
<dbReference type="PANTHER" id="PTHR21327:SF18">
    <property type="entry name" value="3,4-DIHYDROXY-2-BUTANONE 4-PHOSPHATE SYNTHASE"/>
    <property type="match status" value="1"/>
</dbReference>
<evidence type="ECO:0000256" key="1">
    <source>
        <dbReference type="ARBA" id="ARBA00000141"/>
    </source>
</evidence>
<feature type="site" description="Essential for catalytic activity" evidence="11">
    <location>
        <position position="124"/>
    </location>
</feature>
<comment type="catalytic activity">
    <reaction evidence="1 11 12">
        <text>D-ribulose 5-phosphate = (2S)-2-hydroxy-3-oxobutyl phosphate + formate + H(+)</text>
        <dbReference type="Rhea" id="RHEA:18457"/>
        <dbReference type="ChEBI" id="CHEBI:15378"/>
        <dbReference type="ChEBI" id="CHEBI:15740"/>
        <dbReference type="ChEBI" id="CHEBI:58121"/>
        <dbReference type="ChEBI" id="CHEBI:58830"/>
        <dbReference type="EC" id="4.1.99.12"/>
    </reaction>
</comment>
<feature type="binding site" evidence="11">
    <location>
        <position position="27"/>
    </location>
    <ligand>
        <name>Mg(2+)</name>
        <dbReference type="ChEBI" id="CHEBI:18420"/>
        <label>1</label>
    </ligand>
</feature>
<reference evidence="13 14" key="1">
    <citation type="submission" date="2018-06" db="EMBL/GenBank/DDBJ databases">
        <title>Genomic Encyclopedia of Type Strains, Phase IV (KMG-IV): sequencing the most valuable type-strain genomes for metagenomic binning, comparative biology and taxonomic classification.</title>
        <authorList>
            <person name="Goeker M."/>
        </authorList>
    </citation>
    <scope>NUCLEOTIDE SEQUENCE [LARGE SCALE GENOMIC DNA]</scope>
    <source>
        <strain evidence="13 14">DSM 5</strain>
    </source>
</reference>
<comment type="caution">
    <text evidence="13">The sequence shown here is derived from an EMBL/GenBank/DDBJ whole genome shotgun (WGS) entry which is preliminary data.</text>
</comment>
<dbReference type="UniPathway" id="UPA00275">
    <property type="reaction ID" value="UER00399"/>
</dbReference>
<dbReference type="InterPro" id="IPR000422">
    <property type="entry name" value="DHBP_synthase_RibB"/>
</dbReference>
<name>A0A2W7MI26_9BACI</name>
<evidence type="ECO:0000256" key="7">
    <source>
        <dbReference type="ARBA" id="ARBA00022723"/>
    </source>
</evidence>
<keyword evidence="7 11" id="KW-0479">Metal-binding</keyword>
<gene>
    <name evidence="11" type="primary">ribB</name>
    <name evidence="13" type="ORF">C7437_102267</name>
</gene>
<feature type="binding site" evidence="11">
    <location>
        <position position="141"/>
    </location>
    <ligand>
        <name>Mg(2+)</name>
        <dbReference type="ChEBI" id="CHEBI:18420"/>
        <label>2</label>
    </ligand>
</feature>
<evidence type="ECO:0000256" key="2">
    <source>
        <dbReference type="ARBA" id="ARBA00001936"/>
    </source>
</evidence>
<evidence type="ECO:0000256" key="12">
    <source>
        <dbReference type="RuleBase" id="RU003843"/>
    </source>
</evidence>
<keyword evidence="9 11" id="KW-0464">Manganese</keyword>
<evidence type="ECO:0000256" key="5">
    <source>
        <dbReference type="ARBA" id="ARBA00005520"/>
    </source>
</evidence>
<organism evidence="13 14">
    <name type="scientific">Psychrobacillus insolitus</name>
    <dbReference type="NCBI Taxonomy" id="1461"/>
    <lineage>
        <taxon>Bacteria</taxon>
        <taxon>Bacillati</taxon>
        <taxon>Bacillota</taxon>
        <taxon>Bacilli</taxon>
        <taxon>Bacillales</taxon>
        <taxon>Bacillaceae</taxon>
        <taxon>Psychrobacillus</taxon>
    </lineage>
</organism>
<accession>A0A2W7MI26</accession>
<feature type="binding site" evidence="11">
    <location>
        <begin position="138"/>
        <end position="142"/>
    </location>
    <ligand>
        <name>D-ribulose 5-phosphate</name>
        <dbReference type="ChEBI" id="CHEBI:58121"/>
    </ligand>
</feature>
<dbReference type="Gene3D" id="3.90.870.10">
    <property type="entry name" value="DHBP synthase"/>
    <property type="match status" value="1"/>
</dbReference>
<evidence type="ECO:0000256" key="11">
    <source>
        <dbReference type="HAMAP-Rule" id="MF_00180"/>
    </source>
</evidence>
<dbReference type="GO" id="GO:0005829">
    <property type="term" value="C:cytosol"/>
    <property type="evidence" value="ECO:0007669"/>
    <property type="project" value="TreeGrafter"/>
</dbReference>
<evidence type="ECO:0000256" key="6">
    <source>
        <dbReference type="ARBA" id="ARBA00022619"/>
    </source>
</evidence>
<dbReference type="HAMAP" id="MF_00180">
    <property type="entry name" value="RibB"/>
    <property type="match status" value="1"/>
</dbReference>
<dbReference type="NCBIfam" id="TIGR00506">
    <property type="entry name" value="ribB"/>
    <property type="match status" value="1"/>
</dbReference>
<proteinExistence type="inferred from homology"/>
<dbReference type="SUPFAM" id="SSF55821">
    <property type="entry name" value="YrdC/RibB"/>
    <property type="match status" value="1"/>
</dbReference>
<dbReference type="OrthoDB" id="9793111at2"/>
<evidence type="ECO:0000313" key="14">
    <source>
        <dbReference type="Proteomes" id="UP000248646"/>
    </source>
</evidence>
<sequence length="207" mass="22637">MFNTIEEAIEDLKVGKSIIVVDDENRENEGDLVALAENIAPETINFMATHGRGLICTPITEELAVKLDFKPMLEKNEDYFGTAFTVSIDHINTTTGISAFDRAETIAQIVNPNSIATDFRRPGHIFPLIAKKDGVIERPGHTEAAVDLAKLSGSAPAGVICEIMSDNGEMARLPELMDFAKKHQLKLITIEALIAFRLSNETLATTI</sequence>
<dbReference type="GO" id="GO:0008686">
    <property type="term" value="F:3,4-dihydroxy-2-butanone-4-phosphate synthase activity"/>
    <property type="evidence" value="ECO:0007669"/>
    <property type="project" value="UniProtKB-UniRule"/>
</dbReference>
<comment type="similarity">
    <text evidence="11 12">Belongs to the DHBP synthase family.</text>
</comment>
<dbReference type="FunFam" id="3.90.870.10:FF:000001">
    <property type="entry name" value="Riboflavin biosynthesis protein RibBA"/>
    <property type="match status" value="1"/>
</dbReference>
<keyword evidence="6 11" id="KW-0686">Riboflavin biosynthesis</keyword>
<dbReference type="GO" id="GO:0009231">
    <property type="term" value="P:riboflavin biosynthetic process"/>
    <property type="evidence" value="ECO:0007669"/>
    <property type="project" value="UniProtKB-UniRule"/>
</dbReference>
<dbReference type="PANTHER" id="PTHR21327">
    <property type="entry name" value="GTP CYCLOHYDROLASE II-RELATED"/>
    <property type="match status" value="1"/>
</dbReference>
<feature type="binding site" evidence="11">
    <location>
        <begin position="26"/>
        <end position="27"/>
    </location>
    <ligand>
        <name>D-ribulose 5-phosphate</name>
        <dbReference type="ChEBI" id="CHEBI:58121"/>
    </ligand>
</feature>
<dbReference type="GO" id="GO:0000287">
    <property type="term" value="F:magnesium ion binding"/>
    <property type="evidence" value="ECO:0007669"/>
    <property type="project" value="UniProtKB-UniRule"/>
</dbReference>
<dbReference type="Pfam" id="PF00926">
    <property type="entry name" value="DHBP_synthase"/>
    <property type="match status" value="1"/>
</dbReference>
<evidence type="ECO:0000313" key="13">
    <source>
        <dbReference type="EMBL" id="PZX05801.1"/>
    </source>
</evidence>
<dbReference type="EC" id="4.1.99.12" evidence="11 12"/>
<keyword evidence="14" id="KW-1185">Reference proteome</keyword>
<keyword evidence="10 11" id="KW-0456">Lyase</keyword>
<dbReference type="AlphaFoldDB" id="A0A2W7MI26"/>
<dbReference type="Proteomes" id="UP000248646">
    <property type="component" value="Unassembled WGS sequence"/>
</dbReference>
<comment type="subunit">
    <text evidence="11 12">Homodimer.</text>
</comment>
<evidence type="ECO:0000256" key="9">
    <source>
        <dbReference type="ARBA" id="ARBA00023211"/>
    </source>
</evidence>
<dbReference type="GO" id="GO:0030145">
    <property type="term" value="F:manganese ion binding"/>
    <property type="evidence" value="ECO:0007669"/>
    <property type="project" value="UniProtKB-UniRule"/>
</dbReference>
<comment type="pathway">
    <text evidence="4 11 12">Cofactor biosynthesis; riboflavin biosynthesis; 2-hydroxy-3-oxobutyl phosphate from D-ribulose 5-phosphate: step 1/1.</text>
</comment>
<dbReference type="GO" id="GO:0003935">
    <property type="term" value="F:GTP cyclohydrolase II activity"/>
    <property type="evidence" value="ECO:0007669"/>
    <property type="project" value="TreeGrafter"/>
</dbReference>
<dbReference type="EMBL" id="QKZI01000002">
    <property type="protein sequence ID" value="PZX05801.1"/>
    <property type="molecule type" value="Genomic_DNA"/>
</dbReference>
<evidence type="ECO:0000256" key="8">
    <source>
        <dbReference type="ARBA" id="ARBA00022842"/>
    </source>
</evidence>
<feature type="binding site" evidence="11">
    <location>
        <position position="27"/>
    </location>
    <ligand>
        <name>Mg(2+)</name>
        <dbReference type="ChEBI" id="CHEBI:18420"/>
        <label>2</label>
    </ligand>
</feature>
<evidence type="ECO:0000256" key="4">
    <source>
        <dbReference type="ARBA" id="ARBA00004904"/>
    </source>
</evidence>
<comment type="function">
    <text evidence="3 11 12">Catalyzes the conversion of D-ribulose 5-phosphate to formate and 3,4-dihydroxy-2-butanone 4-phosphate.</text>
</comment>
<dbReference type="InterPro" id="IPR017945">
    <property type="entry name" value="DHBP_synth_RibB-like_a/b_dom"/>
</dbReference>
<feature type="binding site" evidence="11">
    <location>
        <position position="31"/>
    </location>
    <ligand>
        <name>D-ribulose 5-phosphate</name>
        <dbReference type="ChEBI" id="CHEBI:58121"/>
    </ligand>
</feature>
<evidence type="ECO:0000256" key="10">
    <source>
        <dbReference type="ARBA" id="ARBA00023239"/>
    </source>
</evidence>
<comment type="cofactor">
    <cofactor evidence="2">
        <name>Mn(2+)</name>
        <dbReference type="ChEBI" id="CHEBI:29035"/>
    </cofactor>
</comment>
<keyword evidence="8 11" id="KW-0460">Magnesium</keyword>
<feature type="site" description="Essential for catalytic activity" evidence="11">
    <location>
        <position position="162"/>
    </location>
</feature>
<evidence type="ECO:0000256" key="3">
    <source>
        <dbReference type="ARBA" id="ARBA00002284"/>
    </source>
</evidence>
<comment type="cofactor">
    <cofactor evidence="11 12">
        <name>Mg(2+)</name>
        <dbReference type="ChEBI" id="CHEBI:18420"/>
    </cofactor>
    <cofactor evidence="11 12">
        <name>Mn(2+)</name>
        <dbReference type="ChEBI" id="CHEBI:29035"/>
    </cofactor>
    <text evidence="11 12">Binds 2 divalent metal cations per subunit. Magnesium or manganese.</text>
</comment>